<name>A0A6B2JII7_FRATU</name>
<organism evidence="1">
    <name type="scientific">Francisella tularensis subsp. holarctica</name>
    <dbReference type="NCBI Taxonomy" id="119857"/>
    <lineage>
        <taxon>Bacteria</taxon>
        <taxon>Pseudomonadati</taxon>
        <taxon>Pseudomonadota</taxon>
        <taxon>Gammaproteobacteria</taxon>
        <taxon>Thiotrichales</taxon>
        <taxon>Francisellaceae</taxon>
        <taxon>Francisella</taxon>
    </lineage>
</organism>
<evidence type="ECO:0000313" key="1">
    <source>
        <dbReference type="EMBL" id="NDR88287.1"/>
    </source>
</evidence>
<reference evidence="1" key="1">
    <citation type="submission" date="2019-08" db="EMBL/GenBank/DDBJ databases">
        <authorList>
            <person name="Busch A."/>
        </authorList>
    </citation>
    <scope>NUCLEOTIDE SEQUENCE</scope>
    <source>
        <strain evidence="2">15T0085</strain>
        <strain evidence="1">17T1429</strain>
    </source>
</reference>
<reference evidence="1" key="2">
    <citation type="submission" date="2020-02" db="EMBL/GenBank/DDBJ databases">
        <title>Using affinity propagation clustering for identifying bacterial clades and subclades with whole-genome sequences of Francisella tularensis.</title>
        <authorList>
            <person name="Homeier-Bachmann T."/>
            <person name="Abdel-Glil M.Y."/>
            <person name="Hackbart A."/>
            <person name="Hotzel H."/>
            <person name="Tomaso H."/>
        </authorList>
    </citation>
    <scope>NUCLEOTIDE SEQUENCE</scope>
    <source>
        <strain evidence="2">15T0085</strain>
        <strain evidence="1">17T1429</strain>
    </source>
</reference>
<dbReference type="EMBL" id="JAAGKH010000003">
    <property type="protein sequence ID" value="NDR88287.1"/>
    <property type="molecule type" value="Genomic_DNA"/>
</dbReference>
<sequence>MNFLKTVSQIKIVVVLSKLLISSTGISKSSPLSPVLGCIYLHELDIAMDKLDIIYKNMLMILSSWKKLKTNCVKL</sequence>
<proteinExistence type="predicted"/>
<evidence type="ECO:0000313" key="2">
    <source>
        <dbReference type="EMBL" id="NDS67762.1"/>
    </source>
</evidence>
<gene>
    <name evidence="2" type="ORF">FWI86_01155</name>
    <name evidence="1" type="ORF">FWJ04_00790</name>
</gene>
<dbReference type="EMBL" id="JAAGJP010000004">
    <property type="protein sequence ID" value="NDS67762.1"/>
    <property type="molecule type" value="Genomic_DNA"/>
</dbReference>
<comment type="caution">
    <text evidence="1">The sequence shown here is derived from an EMBL/GenBank/DDBJ whole genome shotgun (WGS) entry which is preliminary data.</text>
</comment>
<protein>
    <submittedName>
        <fullName evidence="1">Uncharacterized protein</fullName>
    </submittedName>
</protein>
<dbReference type="AlphaFoldDB" id="A0A6B2JII7"/>
<accession>A0A6B2JII7</accession>
<dbReference type="RefSeq" id="WP_003025337.1">
    <property type="nucleotide sequence ID" value="NZ_CP073125.1"/>
</dbReference>